<accession>A0AAD3THD0</accession>
<keyword evidence="2" id="KW-0812">Transmembrane</keyword>
<dbReference type="AlphaFoldDB" id="A0AAD3THD0"/>
<evidence type="ECO:0000256" key="1">
    <source>
        <dbReference type="SAM" id="MobiDB-lite"/>
    </source>
</evidence>
<feature type="compositionally biased region" description="Polar residues" evidence="1">
    <location>
        <begin position="140"/>
        <end position="151"/>
    </location>
</feature>
<reference evidence="3" key="1">
    <citation type="submission" date="2023-05" db="EMBL/GenBank/DDBJ databases">
        <title>Nepenthes gracilis genome sequencing.</title>
        <authorList>
            <person name="Fukushima K."/>
        </authorList>
    </citation>
    <scope>NUCLEOTIDE SEQUENCE</scope>
    <source>
        <strain evidence="3">SING2019-196</strain>
    </source>
</reference>
<comment type="caution">
    <text evidence="3">The sequence shown here is derived from an EMBL/GenBank/DDBJ whole genome shotgun (WGS) entry which is preliminary data.</text>
</comment>
<dbReference type="Proteomes" id="UP001279734">
    <property type="component" value="Unassembled WGS sequence"/>
</dbReference>
<evidence type="ECO:0000313" key="3">
    <source>
        <dbReference type="EMBL" id="GMH29928.1"/>
    </source>
</evidence>
<protein>
    <submittedName>
        <fullName evidence="3">Uncharacterized protein</fullName>
    </submittedName>
</protein>
<keyword evidence="4" id="KW-1185">Reference proteome</keyword>
<sequence>MVSNPSCKSPSFCSPGEPLPGPKSSEGFSVHPMADSFYCRPSASGAPPRANVLDGFNGGSTSLSDLVEPSIPLIGSSRVGPTHLDALDAGATNDGPPVPSLRCSAQCPSPSFPEEPLLFAEGRAATSLSPKVDPPRVKKTPTSSNVNSVQNGPDLDAPPNHVIDQLVIPISNSFKALQVDDPNDYFKCPDPAPNAHPMGDGPILPTSLDCSSLDKSSSKTPNGLPLSSCLDVGGISTSASDPSPSPESNTPSPKSLRHTPCPDNKVKPSPPPIPDSMKVASPRAKSTKHHAPCLPSVGVGTSSKTRCGCFGQLMMANAPFVLVGELSLDCLGAADVVVWNWPDVSLPCGVSKGWNLLSLCYCGVAAMWIAVILVYLAPVMCYLELQWHNGSTVCCGCDQLCLLVLYSQSHVFWPLPPAVLIVFVSCLFGIQRLVVDVVAITEPLNAVAMASPLPLCCG</sequence>
<organism evidence="3 4">
    <name type="scientific">Nepenthes gracilis</name>
    <name type="common">Slender pitcher plant</name>
    <dbReference type="NCBI Taxonomy" id="150966"/>
    <lineage>
        <taxon>Eukaryota</taxon>
        <taxon>Viridiplantae</taxon>
        <taxon>Streptophyta</taxon>
        <taxon>Embryophyta</taxon>
        <taxon>Tracheophyta</taxon>
        <taxon>Spermatophyta</taxon>
        <taxon>Magnoliopsida</taxon>
        <taxon>eudicotyledons</taxon>
        <taxon>Gunneridae</taxon>
        <taxon>Pentapetalae</taxon>
        <taxon>Caryophyllales</taxon>
        <taxon>Nepenthaceae</taxon>
        <taxon>Nepenthes</taxon>
    </lineage>
</organism>
<proteinExistence type="predicted"/>
<gene>
    <name evidence="3" type="ORF">Nepgr_031771</name>
</gene>
<evidence type="ECO:0000313" key="4">
    <source>
        <dbReference type="Proteomes" id="UP001279734"/>
    </source>
</evidence>
<feature type="region of interest" description="Disordered" evidence="1">
    <location>
        <begin position="1"/>
        <end position="27"/>
    </location>
</feature>
<feature type="region of interest" description="Disordered" evidence="1">
    <location>
        <begin position="125"/>
        <end position="158"/>
    </location>
</feature>
<keyword evidence="2" id="KW-0472">Membrane</keyword>
<feature type="transmembrane region" description="Helical" evidence="2">
    <location>
        <begin position="356"/>
        <end position="377"/>
    </location>
</feature>
<feature type="region of interest" description="Disordered" evidence="1">
    <location>
        <begin position="185"/>
        <end position="281"/>
    </location>
</feature>
<feature type="transmembrane region" description="Helical" evidence="2">
    <location>
        <begin position="411"/>
        <end position="430"/>
    </location>
</feature>
<feature type="compositionally biased region" description="Low complexity" evidence="1">
    <location>
        <begin position="206"/>
        <end position="220"/>
    </location>
</feature>
<feature type="compositionally biased region" description="Low complexity" evidence="1">
    <location>
        <begin position="240"/>
        <end position="254"/>
    </location>
</feature>
<name>A0AAD3THD0_NEPGR</name>
<feature type="compositionally biased region" description="Polar residues" evidence="1">
    <location>
        <begin position="1"/>
        <end position="12"/>
    </location>
</feature>
<keyword evidence="2" id="KW-1133">Transmembrane helix</keyword>
<evidence type="ECO:0000256" key="2">
    <source>
        <dbReference type="SAM" id="Phobius"/>
    </source>
</evidence>
<dbReference type="EMBL" id="BSYO01000037">
    <property type="protein sequence ID" value="GMH29928.1"/>
    <property type="molecule type" value="Genomic_DNA"/>
</dbReference>